<protein>
    <recommendedName>
        <fullName evidence="3">Jacalin-type lectin domain-containing protein</fullName>
    </recommendedName>
</protein>
<dbReference type="PROSITE" id="PS51752">
    <property type="entry name" value="JACALIN_LECTIN"/>
    <property type="match status" value="1"/>
</dbReference>
<dbReference type="InterPro" id="IPR001229">
    <property type="entry name" value="Jacalin-like_lectin_dom"/>
</dbReference>
<dbReference type="SMART" id="SM00915">
    <property type="entry name" value="Jacalin"/>
    <property type="match status" value="1"/>
</dbReference>
<organism evidence="4 5">
    <name type="scientific">Thlaspi arvense</name>
    <name type="common">Field penny-cress</name>
    <dbReference type="NCBI Taxonomy" id="13288"/>
    <lineage>
        <taxon>Eukaryota</taxon>
        <taxon>Viridiplantae</taxon>
        <taxon>Streptophyta</taxon>
        <taxon>Embryophyta</taxon>
        <taxon>Tracheophyta</taxon>
        <taxon>Spermatophyta</taxon>
        <taxon>Magnoliopsida</taxon>
        <taxon>eudicotyledons</taxon>
        <taxon>Gunneridae</taxon>
        <taxon>Pentapetalae</taxon>
        <taxon>rosids</taxon>
        <taxon>malvids</taxon>
        <taxon>Brassicales</taxon>
        <taxon>Brassicaceae</taxon>
        <taxon>Thlaspideae</taxon>
        <taxon>Thlaspi</taxon>
    </lineage>
</organism>
<reference evidence="4 5" key="1">
    <citation type="submission" date="2022-03" db="EMBL/GenBank/DDBJ databases">
        <authorList>
            <person name="Nunn A."/>
            <person name="Chopra R."/>
            <person name="Nunn A."/>
            <person name="Contreras Garrido A."/>
        </authorList>
    </citation>
    <scope>NUCLEOTIDE SEQUENCE [LARGE SCALE GENOMIC DNA]</scope>
</reference>
<dbReference type="Pfam" id="PF01419">
    <property type="entry name" value="Jacalin"/>
    <property type="match status" value="1"/>
</dbReference>
<evidence type="ECO:0000259" key="3">
    <source>
        <dbReference type="PROSITE" id="PS51752"/>
    </source>
</evidence>
<keyword evidence="2" id="KW-0430">Lectin</keyword>
<evidence type="ECO:0000313" key="5">
    <source>
        <dbReference type="Proteomes" id="UP000836841"/>
    </source>
</evidence>
<dbReference type="Proteomes" id="UP000836841">
    <property type="component" value="Chromosome 1"/>
</dbReference>
<sequence length="181" mass="20111">MNSETRMIKVGPAGRYNHYYNSPQPFDLKGHKEISQIFVSGGDNGIASIQFQYVANGKYELSGQYGFAGNTNQFHTIELNHPAEYITGVDGLYTDDYIKTITFTTNIQKYGPFGITNANLQRNFHNPRLFTYNLGKSSQFGGFHGTYTSNALSSIGFYLSVKTTPPNSASKIPKKETHVTA</sequence>
<dbReference type="PANTHER" id="PTHR47293">
    <property type="entry name" value="JACALIN-RELATED LECTIN 3"/>
    <property type="match status" value="1"/>
</dbReference>
<dbReference type="EMBL" id="OU466857">
    <property type="protein sequence ID" value="CAH2038817.1"/>
    <property type="molecule type" value="Genomic_DNA"/>
</dbReference>
<keyword evidence="5" id="KW-1185">Reference proteome</keyword>
<evidence type="ECO:0000313" key="4">
    <source>
        <dbReference type="EMBL" id="CAH2038817.1"/>
    </source>
</evidence>
<dbReference type="GO" id="GO:0030246">
    <property type="term" value="F:carbohydrate binding"/>
    <property type="evidence" value="ECO:0007669"/>
    <property type="project" value="UniProtKB-KW"/>
</dbReference>
<name>A0AAU9RDQ2_THLAR</name>
<gene>
    <name evidence="4" type="ORF">TAV2_LOCUS3331</name>
</gene>
<dbReference type="SUPFAM" id="SSF51101">
    <property type="entry name" value="Mannose-binding lectins"/>
    <property type="match status" value="1"/>
</dbReference>
<dbReference type="PANTHER" id="PTHR47293:SF80">
    <property type="entry name" value="JACALIN-RELATED LECTIN 2-RELATED"/>
    <property type="match status" value="1"/>
</dbReference>
<dbReference type="AlphaFoldDB" id="A0AAU9RDQ2"/>
<proteinExistence type="inferred from homology"/>
<dbReference type="Gene3D" id="2.100.10.30">
    <property type="entry name" value="Jacalin-like lectin domain"/>
    <property type="match status" value="1"/>
</dbReference>
<accession>A0AAU9RDQ2</accession>
<evidence type="ECO:0000256" key="2">
    <source>
        <dbReference type="ARBA" id="ARBA00022734"/>
    </source>
</evidence>
<evidence type="ECO:0000256" key="1">
    <source>
        <dbReference type="ARBA" id="ARBA00006568"/>
    </source>
</evidence>
<comment type="similarity">
    <text evidence="1">Belongs to the jacalin lectin family.</text>
</comment>
<dbReference type="InterPro" id="IPR036404">
    <property type="entry name" value="Jacalin-like_lectin_dom_sf"/>
</dbReference>
<feature type="domain" description="Jacalin-type lectin" evidence="3">
    <location>
        <begin position="7"/>
        <end position="161"/>
    </location>
</feature>